<sequence>MTRTHYNLGLVCFSPNTLIIGSINGLICSTGNWMYSSWPTPNDIWIWNPSTGLSKKLPTCIHKFQRFSNYQATFAFCWDEESDVYKVVRIISKKCEPTIAEVWSSHNNSWEEIDHTKHPSLSSFYHPSHPVNVVPTTSCNVFVGNSPHWAVLDYYGNPFIMSFDVKTNKLKLSYFPSQLSSHREKISARITSGLRYLIVTNWMGKLAVLDAVDDLSADDEYEKLANVLSDTERTADIYWLWTMEANGHWTRSCLFSFGFDFHYCLNSVGGGKFMLLHRYSDIAFYDIVERRVIRTYGVPSVFPNRLSSGFDFVGSLVSIEGSEPFGNDFSGLITLTWPNHMNSNGKKHRKQLLRLPEEGKIYEGGMKSDPEEMDVLAPFWERQNHFNPFERLVPAENQFPIVNDTIYWKINKYTSSDHDIILGTGGFILNKANMGIRQQGGRRSACKGRNPLKVGARRRSPNRARRLLKLTNCGGSWRRCMGKRTRWRTASSTG</sequence>
<dbReference type="Pfam" id="PF08268">
    <property type="entry name" value="FBA_3"/>
    <property type="match status" value="1"/>
</dbReference>
<dbReference type="PANTHER" id="PTHR31672:SF13">
    <property type="entry name" value="F-BOX PROTEIN CPR30-LIKE"/>
    <property type="match status" value="1"/>
</dbReference>
<proteinExistence type="predicted"/>
<keyword evidence="3" id="KW-1185">Reference proteome</keyword>
<comment type="caution">
    <text evidence="2">The sequence shown here is derived from an EMBL/GenBank/DDBJ whole genome shotgun (WGS) entry which is preliminary data.</text>
</comment>
<dbReference type="InterPro" id="IPR050796">
    <property type="entry name" value="SCF_F-box_component"/>
</dbReference>
<dbReference type="NCBIfam" id="TIGR01640">
    <property type="entry name" value="F_box_assoc_1"/>
    <property type="match status" value="1"/>
</dbReference>
<dbReference type="InterPro" id="IPR013187">
    <property type="entry name" value="F-box-assoc_dom_typ3"/>
</dbReference>
<dbReference type="AlphaFoldDB" id="A0A9N7ML25"/>
<feature type="domain" description="F-box associated beta-propeller type 3" evidence="1">
    <location>
        <begin position="18"/>
        <end position="212"/>
    </location>
</feature>
<dbReference type="Proteomes" id="UP001153555">
    <property type="component" value="Unassembled WGS sequence"/>
</dbReference>
<dbReference type="OrthoDB" id="339151at2759"/>
<evidence type="ECO:0000313" key="3">
    <source>
        <dbReference type="Proteomes" id="UP001153555"/>
    </source>
</evidence>
<organism evidence="2 3">
    <name type="scientific">Striga hermonthica</name>
    <name type="common">Purple witchweed</name>
    <name type="synonym">Buchnera hermonthica</name>
    <dbReference type="NCBI Taxonomy" id="68872"/>
    <lineage>
        <taxon>Eukaryota</taxon>
        <taxon>Viridiplantae</taxon>
        <taxon>Streptophyta</taxon>
        <taxon>Embryophyta</taxon>
        <taxon>Tracheophyta</taxon>
        <taxon>Spermatophyta</taxon>
        <taxon>Magnoliopsida</taxon>
        <taxon>eudicotyledons</taxon>
        <taxon>Gunneridae</taxon>
        <taxon>Pentapetalae</taxon>
        <taxon>asterids</taxon>
        <taxon>lamiids</taxon>
        <taxon>Lamiales</taxon>
        <taxon>Orobanchaceae</taxon>
        <taxon>Buchnereae</taxon>
        <taxon>Striga</taxon>
    </lineage>
</organism>
<dbReference type="PANTHER" id="PTHR31672">
    <property type="entry name" value="BNACNNG10540D PROTEIN"/>
    <property type="match status" value="1"/>
</dbReference>
<reference evidence="2" key="1">
    <citation type="submission" date="2019-12" db="EMBL/GenBank/DDBJ databases">
        <authorList>
            <person name="Scholes J."/>
        </authorList>
    </citation>
    <scope>NUCLEOTIDE SEQUENCE</scope>
</reference>
<accession>A0A9N7ML25</accession>
<evidence type="ECO:0000259" key="1">
    <source>
        <dbReference type="Pfam" id="PF08268"/>
    </source>
</evidence>
<gene>
    <name evidence="2" type="ORF">SHERM_11165</name>
</gene>
<protein>
    <recommendedName>
        <fullName evidence="1">F-box associated beta-propeller type 3 domain-containing protein</fullName>
    </recommendedName>
</protein>
<dbReference type="InterPro" id="IPR017451">
    <property type="entry name" value="F-box-assoc_interact_dom"/>
</dbReference>
<evidence type="ECO:0000313" key="2">
    <source>
        <dbReference type="EMBL" id="CAA0808950.1"/>
    </source>
</evidence>
<dbReference type="EMBL" id="CACSLK010003174">
    <property type="protein sequence ID" value="CAA0808950.1"/>
    <property type="molecule type" value="Genomic_DNA"/>
</dbReference>
<name>A0A9N7ML25_STRHE</name>